<dbReference type="EMBL" id="JACOGF010000003">
    <property type="protein sequence ID" value="MBC3917146.1"/>
    <property type="molecule type" value="Genomic_DNA"/>
</dbReference>
<keyword evidence="2 4" id="KW-0479">Metal-binding</keyword>
<evidence type="ECO:0000256" key="1">
    <source>
        <dbReference type="ARBA" id="ARBA00022617"/>
    </source>
</evidence>
<dbReference type="PROSITE" id="PS51007">
    <property type="entry name" value="CYTC"/>
    <property type="match status" value="1"/>
</dbReference>
<dbReference type="InterPro" id="IPR036909">
    <property type="entry name" value="Cyt_c-like_dom_sf"/>
</dbReference>
<dbReference type="SUPFAM" id="SSF53822">
    <property type="entry name" value="Periplasmic binding protein-like I"/>
    <property type="match status" value="1"/>
</dbReference>
<dbReference type="InterPro" id="IPR009056">
    <property type="entry name" value="Cyt_c-like_dom"/>
</dbReference>
<name>A0ABR6ZML7_9BURK</name>
<dbReference type="Gene3D" id="3.40.50.2300">
    <property type="match status" value="1"/>
</dbReference>
<accession>A0ABR6ZML7</accession>
<dbReference type="Gene3D" id="1.10.760.10">
    <property type="entry name" value="Cytochrome c-like domain"/>
    <property type="match status" value="1"/>
</dbReference>
<evidence type="ECO:0000256" key="4">
    <source>
        <dbReference type="PROSITE-ProRule" id="PRU00433"/>
    </source>
</evidence>
<dbReference type="Proteomes" id="UP000650424">
    <property type="component" value="Unassembled WGS sequence"/>
</dbReference>
<feature type="domain" description="Cytochrome c" evidence="5">
    <location>
        <begin position="42"/>
        <end position="131"/>
    </location>
</feature>
<evidence type="ECO:0000256" key="3">
    <source>
        <dbReference type="ARBA" id="ARBA00023004"/>
    </source>
</evidence>
<reference evidence="6 7" key="1">
    <citation type="submission" date="2020-08" db="EMBL/GenBank/DDBJ databases">
        <title>Novel species isolated from subtropical streams in China.</title>
        <authorList>
            <person name="Lu H."/>
        </authorList>
    </citation>
    <scope>NUCLEOTIDE SEQUENCE [LARGE SCALE GENOMIC DNA]</scope>
    <source>
        <strain evidence="6 7">CY18W</strain>
    </source>
</reference>
<evidence type="ECO:0000259" key="5">
    <source>
        <dbReference type="PROSITE" id="PS51007"/>
    </source>
</evidence>
<keyword evidence="3 4" id="KW-0408">Iron</keyword>
<keyword evidence="7" id="KW-1185">Reference proteome</keyword>
<evidence type="ECO:0000313" key="7">
    <source>
        <dbReference type="Proteomes" id="UP000650424"/>
    </source>
</evidence>
<evidence type="ECO:0000256" key="2">
    <source>
        <dbReference type="ARBA" id="ARBA00022723"/>
    </source>
</evidence>
<proteinExistence type="predicted"/>
<sequence>MTSKIANTIATKPWVAFFKSVLWLSWLSWLLCADLATAADDQAWQRGQALYRNGWNGQAACIRCHGSLGEGREEGGLRAPAIAGRSDRLPILRAMLEGVGSNGQVLHPLMPRYQFDAASLDDLLAYLNVIGKDTPGVSESVLRIGVMLPPTAYGTAIQAGLNTAFDQVVYGRQLQLLINPPPGEVLVEVANLQATHKTDLSNNTNNARYTTNAGSGTPVIGPLPLPGTVNFSDTVSPGSFHLLASMREQARALLTQVALDYPGGKAAQQIKLIYGADYDAGHDPALQLLLAELREQAGLLHQSLREQVWPARPARKSIQGEVVIFLGSATHLPDLLEAGGNGLIYASAIHLGPASLRLTPAQAGRLRLLLPWRTRSSSFDLATAYGDAAYASGLVLVEALKRCGRQLGRADLLQQLENLRDFPVPDFGKISFRPDLHHGSHAGQLLAVDVYHGVFRVLRTWQ</sequence>
<protein>
    <recommendedName>
        <fullName evidence="5">Cytochrome c domain-containing protein</fullName>
    </recommendedName>
</protein>
<dbReference type="RefSeq" id="WP_186946403.1">
    <property type="nucleotide sequence ID" value="NZ_JACOGF010000003.1"/>
</dbReference>
<evidence type="ECO:0000313" key="6">
    <source>
        <dbReference type="EMBL" id="MBC3917146.1"/>
    </source>
</evidence>
<dbReference type="InterPro" id="IPR028082">
    <property type="entry name" value="Peripla_BP_I"/>
</dbReference>
<dbReference type="SUPFAM" id="SSF46626">
    <property type="entry name" value="Cytochrome c"/>
    <property type="match status" value="1"/>
</dbReference>
<keyword evidence="1 4" id="KW-0349">Heme</keyword>
<gene>
    <name evidence="6" type="ORF">H8L32_06640</name>
</gene>
<comment type="caution">
    <text evidence="6">The sequence shown here is derived from an EMBL/GenBank/DDBJ whole genome shotgun (WGS) entry which is preliminary data.</text>
</comment>
<organism evidence="6 7">
    <name type="scientific">Undibacterium hunanense</name>
    <dbReference type="NCBI Taxonomy" id="2762292"/>
    <lineage>
        <taxon>Bacteria</taxon>
        <taxon>Pseudomonadati</taxon>
        <taxon>Pseudomonadota</taxon>
        <taxon>Betaproteobacteria</taxon>
        <taxon>Burkholderiales</taxon>
        <taxon>Oxalobacteraceae</taxon>
        <taxon>Undibacterium</taxon>
    </lineage>
</organism>